<gene>
    <name evidence="1" type="ORF">JOB18_030333</name>
</gene>
<dbReference type="EMBL" id="JAGKHQ010000005">
    <property type="protein sequence ID" value="KAG7516394.1"/>
    <property type="molecule type" value="Genomic_DNA"/>
</dbReference>
<comment type="caution">
    <text evidence="1">The sequence shown here is derived from an EMBL/GenBank/DDBJ whole genome shotgun (WGS) entry which is preliminary data.</text>
</comment>
<name>A0AAV6SH24_SOLSE</name>
<proteinExistence type="predicted"/>
<protein>
    <submittedName>
        <fullName evidence="1">Uncharacterized protein</fullName>
    </submittedName>
</protein>
<evidence type="ECO:0000313" key="1">
    <source>
        <dbReference type="EMBL" id="KAG7516394.1"/>
    </source>
</evidence>
<reference evidence="1 2" key="1">
    <citation type="journal article" date="2021" name="Sci. Rep.">
        <title>Chromosome anchoring in Senegalese sole (Solea senegalensis) reveals sex-associated markers and genome rearrangements in flatfish.</title>
        <authorList>
            <person name="Guerrero-Cozar I."/>
            <person name="Gomez-Garrido J."/>
            <person name="Berbel C."/>
            <person name="Martinez-Blanch J.F."/>
            <person name="Alioto T."/>
            <person name="Claros M.G."/>
            <person name="Gagnaire P.A."/>
            <person name="Manchado M."/>
        </authorList>
    </citation>
    <scope>NUCLEOTIDE SEQUENCE [LARGE SCALE GENOMIC DNA]</scope>
    <source>
        <strain evidence="1">Sse05_10M</strain>
    </source>
</reference>
<dbReference type="AlphaFoldDB" id="A0AAV6SH24"/>
<sequence>MQSGGPGVRVYSAECERLLPCFCSVTAFPSRSSLLVPKLATARASSPPEAINFHTELTHIHLHLVCTDLHM</sequence>
<organism evidence="1 2">
    <name type="scientific">Solea senegalensis</name>
    <name type="common">Senegalese sole</name>
    <dbReference type="NCBI Taxonomy" id="28829"/>
    <lineage>
        <taxon>Eukaryota</taxon>
        <taxon>Metazoa</taxon>
        <taxon>Chordata</taxon>
        <taxon>Craniata</taxon>
        <taxon>Vertebrata</taxon>
        <taxon>Euteleostomi</taxon>
        <taxon>Actinopterygii</taxon>
        <taxon>Neopterygii</taxon>
        <taxon>Teleostei</taxon>
        <taxon>Neoteleostei</taxon>
        <taxon>Acanthomorphata</taxon>
        <taxon>Carangaria</taxon>
        <taxon>Pleuronectiformes</taxon>
        <taxon>Pleuronectoidei</taxon>
        <taxon>Soleidae</taxon>
        <taxon>Solea</taxon>
    </lineage>
</organism>
<evidence type="ECO:0000313" key="2">
    <source>
        <dbReference type="Proteomes" id="UP000693946"/>
    </source>
</evidence>
<keyword evidence="2" id="KW-1185">Reference proteome</keyword>
<dbReference type="Proteomes" id="UP000693946">
    <property type="component" value="Linkage Group LG13"/>
</dbReference>
<accession>A0AAV6SH24</accession>